<organism evidence="1 2">
    <name type="scientific">Phycomyces blakesleeanus (strain ATCC 8743b / DSM 1359 / FGSC 10004 / NBRC 33097 / NRRL 1555)</name>
    <dbReference type="NCBI Taxonomy" id="763407"/>
    <lineage>
        <taxon>Eukaryota</taxon>
        <taxon>Fungi</taxon>
        <taxon>Fungi incertae sedis</taxon>
        <taxon>Mucoromycota</taxon>
        <taxon>Mucoromycotina</taxon>
        <taxon>Mucoromycetes</taxon>
        <taxon>Mucorales</taxon>
        <taxon>Phycomycetaceae</taxon>
        <taxon>Phycomyces</taxon>
    </lineage>
</organism>
<dbReference type="SUPFAM" id="SSF53067">
    <property type="entry name" value="Actin-like ATPase domain"/>
    <property type="match status" value="2"/>
</dbReference>
<accession>A0A163D7D0</accession>
<dbReference type="Gene3D" id="3.30.420.40">
    <property type="match status" value="2"/>
</dbReference>
<dbReference type="OrthoDB" id="2963168at2759"/>
<evidence type="ECO:0008006" key="3">
    <source>
        <dbReference type="Google" id="ProtNLM"/>
    </source>
</evidence>
<name>A0A163D7D0_PHYB8</name>
<dbReference type="EMBL" id="KV440992">
    <property type="protein sequence ID" value="OAD69290.1"/>
    <property type="molecule type" value="Genomic_DNA"/>
</dbReference>
<dbReference type="Gene3D" id="3.90.640.10">
    <property type="entry name" value="Actin, Chain A, domain 4"/>
    <property type="match status" value="1"/>
</dbReference>
<proteinExistence type="predicted"/>
<dbReference type="Proteomes" id="UP000077315">
    <property type="component" value="Unassembled WGS sequence"/>
</dbReference>
<reference evidence="2" key="1">
    <citation type="submission" date="2015-06" db="EMBL/GenBank/DDBJ databases">
        <title>Expansion of signal transduction pathways in fungi by whole-genome duplication.</title>
        <authorList>
            <consortium name="DOE Joint Genome Institute"/>
            <person name="Corrochano L.M."/>
            <person name="Kuo A."/>
            <person name="Marcet-Houben M."/>
            <person name="Polaino S."/>
            <person name="Salamov A."/>
            <person name="Villalobos J.M."/>
            <person name="Alvarez M.I."/>
            <person name="Avalos J."/>
            <person name="Benito E.P."/>
            <person name="Benoit I."/>
            <person name="Burger G."/>
            <person name="Camino L.P."/>
            <person name="Canovas D."/>
            <person name="Cerda-Olmedo E."/>
            <person name="Cheng J.-F."/>
            <person name="Dominguez A."/>
            <person name="Elias M."/>
            <person name="Eslava A.P."/>
            <person name="Glaser F."/>
            <person name="Grimwood J."/>
            <person name="Gutierrez G."/>
            <person name="Heitman J."/>
            <person name="Henrissat B."/>
            <person name="Iturriaga E.A."/>
            <person name="Lang B.F."/>
            <person name="Lavin J.L."/>
            <person name="Lee S."/>
            <person name="Li W."/>
            <person name="Lindquist E."/>
            <person name="Lopez-Garcia S."/>
            <person name="Luque E.M."/>
            <person name="Marcos A.T."/>
            <person name="Martin J."/>
            <person name="McCluskey K."/>
            <person name="Medina H.R."/>
            <person name="Miralles-Duran A."/>
            <person name="Miyazaki A."/>
            <person name="Munoz-Torres E."/>
            <person name="Oguiza J.A."/>
            <person name="Ohm R."/>
            <person name="Olmedo M."/>
            <person name="Orejas M."/>
            <person name="Ortiz-Castellanos L."/>
            <person name="Pisabarro A.G."/>
            <person name="Rodriguez-Romero J."/>
            <person name="Ruiz-Herrera J."/>
            <person name="Ruiz-Vazquez R."/>
            <person name="Sanz C."/>
            <person name="Schackwitz W."/>
            <person name="Schmutz J."/>
            <person name="Shahriari M."/>
            <person name="Shelest E."/>
            <person name="Silva-Franco F."/>
            <person name="Soanes D."/>
            <person name="Syed K."/>
            <person name="Tagua V.G."/>
            <person name="Talbot N.J."/>
            <person name="Thon M."/>
            <person name="De vries R.P."/>
            <person name="Wiebenga A."/>
            <person name="Yadav J.S."/>
            <person name="Braun E.L."/>
            <person name="Baker S."/>
            <person name="Garre V."/>
            <person name="Horwitz B."/>
            <person name="Torres-Martinez S."/>
            <person name="Idnurm A."/>
            <person name="Herrera-Estrella A."/>
            <person name="Gabaldon T."/>
            <person name="Grigoriev I.V."/>
        </authorList>
    </citation>
    <scope>NUCLEOTIDE SEQUENCE [LARGE SCALE GENOMIC DNA]</scope>
    <source>
        <strain evidence="2">NRRL 1555(-)</strain>
    </source>
</reference>
<dbReference type="VEuPathDB" id="FungiDB:PHYBLDRAFT_78555"/>
<dbReference type="RefSeq" id="XP_018287330.1">
    <property type="nucleotide sequence ID" value="XM_018443376.1"/>
</dbReference>
<evidence type="ECO:0000313" key="1">
    <source>
        <dbReference type="EMBL" id="OAD69290.1"/>
    </source>
</evidence>
<keyword evidence="2" id="KW-1185">Reference proteome</keyword>
<protein>
    <recommendedName>
        <fullName evidence="3">Actin-like ATPase domain-containing protein</fullName>
    </recommendedName>
</protein>
<sequence>MTVDENDYTLVIGIDFGTTFSGCSYAYVQDGFMEVKDITYWQIGHSSKVPTQSLYKKNTKELLSWGYLAINKAKEPSNKDDLVNRVKLWLDRTIKHPPTLPNGLTPTDVISDYLKELNNYVVERLKWKDTSLEDASKFKYCLTVPIMWSEESKGIMRNAAIQAGIVKQDDSPEKLLIVEESEAAALWCEHTSPELNLQNGSRYMICDAGGDTVDLAVFEIDETSGTRNMREVTMGSGSSCGSTLLDYRMEELLKKRLSRFSNVDRYKVALMVQQFVDTVKPIFDNENDSLLDIPPGIEGIIPHVPGDGIKGDKLWISTTEMREEVFEPVVQQVLDMIEKQLVQLGDRNLDAMFIAGGFGQSPYLFGRIKDTFKDRVKSIVLTPKGDMAVMRGAVLFGLKPRVITQRILRRTYGIKFSIPPESDIKQDNNTSPNKDEFHVCVKKGEPIDEEIWIKKRISWSKADLPIISLYAYDGDDPIPQYGEPPELELVAMFDTQFPIETRKKKERPVLNLHMQFCLDKIRIKINVLDREFEYSPVEDITGEKETIRYAEISSHPDVEKRRHHVLKWLKKIKAEHIKRKQ</sequence>
<dbReference type="InParanoid" id="A0A163D7D0"/>
<dbReference type="STRING" id="763407.A0A163D7D0"/>
<evidence type="ECO:0000313" key="2">
    <source>
        <dbReference type="Proteomes" id="UP000077315"/>
    </source>
</evidence>
<gene>
    <name evidence="1" type="ORF">PHYBLDRAFT_78555</name>
</gene>
<dbReference type="GeneID" id="29004281"/>
<dbReference type="PANTHER" id="PTHR14187">
    <property type="entry name" value="ALPHA KINASE/ELONGATION FACTOR 2 KINASE"/>
    <property type="match status" value="1"/>
</dbReference>
<dbReference type="PANTHER" id="PTHR14187:SF5">
    <property type="entry name" value="HEAT SHOCK 70 KDA PROTEIN 12A"/>
    <property type="match status" value="1"/>
</dbReference>
<dbReference type="InterPro" id="IPR043129">
    <property type="entry name" value="ATPase_NBD"/>
</dbReference>
<dbReference type="AlphaFoldDB" id="A0A163D7D0"/>